<dbReference type="GO" id="GO:0016616">
    <property type="term" value="F:oxidoreductase activity, acting on the CH-OH group of donors, NAD or NADP as acceptor"/>
    <property type="evidence" value="ECO:0007669"/>
    <property type="project" value="InterPro"/>
</dbReference>
<dbReference type="Gene3D" id="3.40.50.720">
    <property type="entry name" value="NAD(P)-binding Rossmann-like Domain"/>
    <property type="match status" value="1"/>
</dbReference>
<evidence type="ECO:0000256" key="3">
    <source>
        <dbReference type="ARBA" id="ARBA00022833"/>
    </source>
</evidence>
<dbReference type="InterPro" id="IPR036291">
    <property type="entry name" value="NAD(P)-bd_dom_sf"/>
</dbReference>
<dbReference type="Gene3D" id="3.90.180.10">
    <property type="entry name" value="Medium-chain alcohol dehydrogenases, catalytic domain"/>
    <property type="match status" value="1"/>
</dbReference>
<dbReference type="InterPro" id="IPR047109">
    <property type="entry name" value="CAD-like"/>
</dbReference>
<dbReference type="RefSeq" id="XP_056041130.1">
    <property type="nucleotide sequence ID" value="XM_056190199.1"/>
</dbReference>
<dbReference type="AlphaFoldDB" id="A0AAD7QME2"/>
<evidence type="ECO:0000259" key="5">
    <source>
        <dbReference type="Pfam" id="PF00107"/>
    </source>
</evidence>
<keyword evidence="2" id="KW-0479">Metal-binding</keyword>
<dbReference type="SUPFAM" id="SSF51735">
    <property type="entry name" value="NAD(P)-binding Rossmann-fold domains"/>
    <property type="match status" value="1"/>
</dbReference>
<dbReference type="GO" id="GO:0046872">
    <property type="term" value="F:metal ion binding"/>
    <property type="evidence" value="ECO:0007669"/>
    <property type="project" value="UniProtKB-KW"/>
</dbReference>
<sequence>MELELEQKFVHSISDSLDLAGAAPLLCAGITTYSPLRLWGAHPGSKFGVVGLGGLGHMALKLAEAMGTDVTLFSRSQGKAEDAKRLGADHFLISSHPEQMEAVAGQFDLIIDTLPYNHDMNPYAKALVPKGSLVFVGFFGS</sequence>
<dbReference type="PANTHER" id="PTHR42683">
    <property type="entry name" value="ALDEHYDE REDUCTASE"/>
    <property type="match status" value="1"/>
</dbReference>
<keyword evidence="3" id="KW-0862">Zinc</keyword>
<keyword evidence="4" id="KW-0560">Oxidoreductase</keyword>
<evidence type="ECO:0000256" key="4">
    <source>
        <dbReference type="ARBA" id="ARBA00023002"/>
    </source>
</evidence>
<dbReference type="GeneID" id="80885365"/>
<dbReference type="InterPro" id="IPR013149">
    <property type="entry name" value="ADH-like_C"/>
</dbReference>
<evidence type="ECO:0000313" key="6">
    <source>
        <dbReference type="EMBL" id="KAJ8097680.1"/>
    </source>
</evidence>
<dbReference type="FunFam" id="3.40.50.720:FF:000022">
    <property type="entry name" value="Cinnamyl alcohol dehydrogenase"/>
    <property type="match status" value="1"/>
</dbReference>
<comment type="cofactor">
    <cofactor evidence="1">
        <name>Zn(2+)</name>
        <dbReference type="ChEBI" id="CHEBI:29105"/>
    </cofactor>
</comment>
<organism evidence="6 7">
    <name type="scientific">Lipomyces tetrasporus</name>
    <dbReference type="NCBI Taxonomy" id="54092"/>
    <lineage>
        <taxon>Eukaryota</taxon>
        <taxon>Fungi</taxon>
        <taxon>Dikarya</taxon>
        <taxon>Ascomycota</taxon>
        <taxon>Saccharomycotina</taxon>
        <taxon>Lipomycetes</taxon>
        <taxon>Lipomycetales</taxon>
        <taxon>Lipomycetaceae</taxon>
        <taxon>Lipomyces</taxon>
    </lineage>
</organism>
<keyword evidence="7" id="KW-1185">Reference proteome</keyword>
<proteinExistence type="predicted"/>
<accession>A0AAD7QME2</accession>
<reference evidence="6" key="1">
    <citation type="submission" date="2023-03" db="EMBL/GenBank/DDBJ databases">
        <title>Near-Complete genome sequence of Lipomyces tetrasporous NRRL Y-64009, an oleaginous yeast capable of growing on lignocellulosic hydrolysates.</title>
        <authorList>
            <consortium name="Lawrence Berkeley National Laboratory"/>
            <person name="Jagtap S.S."/>
            <person name="Liu J.-J."/>
            <person name="Walukiewicz H.E."/>
            <person name="Pangilinan J."/>
            <person name="Lipzen A."/>
            <person name="Ahrendt S."/>
            <person name="Koriabine M."/>
            <person name="Cobaugh K."/>
            <person name="Salamov A."/>
            <person name="Yoshinaga Y."/>
            <person name="Ng V."/>
            <person name="Daum C."/>
            <person name="Grigoriev I.V."/>
            <person name="Slininger P.J."/>
            <person name="Dien B.S."/>
            <person name="Jin Y.-S."/>
            <person name="Rao C.V."/>
        </authorList>
    </citation>
    <scope>NUCLEOTIDE SEQUENCE</scope>
    <source>
        <strain evidence="6">NRRL Y-64009</strain>
    </source>
</reference>
<comment type="caution">
    <text evidence="6">The sequence shown here is derived from an EMBL/GenBank/DDBJ whole genome shotgun (WGS) entry which is preliminary data.</text>
</comment>
<feature type="domain" description="Alcohol dehydrogenase-like C-terminal" evidence="5">
    <location>
        <begin position="54"/>
        <end position="139"/>
    </location>
</feature>
<gene>
    <name evidence="6" type="ORF">POJ06DRAFT_285512</name>
</gene>
<evidence type="ECO:0000256" key="2">
    <source>
        <dbReference type="ARBA" id="ARBA00022723"/>
    </source>
</evidence>
<evidence type="ECO:0000313" key="7">
    <source>
        <dbReference type="Proteomes" id="UP001217417"/>
    </source>
</evidence>
<dbReference type="Proteomes" id="UP001217417">
    <property type="component" value="Unassembled WGS sequence"/>
</dbReference>
<name>A0AAD7QME2_9ASCO</name>
<protein>
    <recommendedName>
        <fullName evidence="5">Alcohol dehydrogenase-like C-terminal domain-containing protein</fullName>
    </recommendedName>
</protein>
<dbReference type="EMBL" id="JARPMG010000010">
    <property type="protein sequence ID" value="KAJ8097680.1"/>
    <property type="molecule type" value="Genomic_DNA"/>
</dbReference>
<dbReference type="Pfam" id="PF00107">
    <property type="entry name" value="ADH_zinc_N"/>
    <property type="match status" value="1"/>
</dbReference>
<evidence type="ECO:0000256" key="1">
    <source>
        <dbReference type="ARBA" id="ARBA00001947"/>
    </source>
</evidence>